<dbReference type="GO" id="GO:0046556">
    <property type="term" value="F:alpha-L-arabinofuranosidase activity"/>
    <property type="evidence" value="ECO:0007669"/>
    <property type="project" value="TreeGrafter"/>
</dbReference>
<keyword evidence="10" id="KW-1185">Reference proteome</keyword>
<evidence type="ECO:0000259" key="8">
    <source>
        <dbReference type="SMART" id="SM01217"/>
    </source>
</evidence>
<protein>
    <recommendedName>
        <fullName evidence="8">Fibronectin type III-like domain-containing protein</fullName>
    </recommendedName>
</protein>
<keyword evidence="3" id="KW-0732">Signal</keyword>
<keyword evidence="6" id="KW-0326">Glycosidase</keyword>
<evidence type="ECO:0000256" key="6">
    <source>
        <dbReference type="ARBA" id="ARBA00023295"/>
    </source>
</evidence>
<comment type="subcellular location">
    <subcellularLocation>
        <location evidence="1">Secreted</location>
    </subcellularLocation>
</comment>
<dbReference type="SUPFAM" id="SSF51445">
    <property type="entry name" value="(Trans)glycosidases"/>
    <property type="match status" value="2"/>
</dbReference>
<organism evidence="9 10">
    <name type="scientific">Camellia sinensis</name>
    <name type="common">Tea plant</name>
    <name type="synonym">Thea sinensis</name>
    <dbReference type="NCBI Taxonomy" id="4442"/>
    <lineage>
        <taxon>Eukaryota</taxon>
        <taxon>Viridiplantae</taxon>
        <taxon>Streptophyta</taxon>
        <taxon>Embryophyta</taxon>
        <taxon>Tracheophyta</taxon>
        <taxon>Spermatophyta</taxon>
        <taxon>Magnoliopsida</taxon>
        <taxon>eudicotyledons</taxon>
        <taxon>Gunneridae</taxon>
        <taxon>Pentapetalae</taxon>
        <taxon>asterids</taxon>
        <taxon>Ericales</taxon>
        <taxon>Theaceae</taxon>
        <taxon>Camellia</taxon>
    </lineage>
</organism>
<dbReference type="InterPro" id="IPR036962">
    <property type="entry name" value="Glyco_hydro_3_N_sf"/>
</dbReference>
<keyword evidence="7" id="KW-0472">Membrane</keyword>
<evidence type="ECO:0000256" key="1">
    <source>
        <dbReference type="ARBA" id="ARBA00004613"/>
    </source>
</evidence>
<dbReference type="InterPro" id="IPR026891">
    <property type="entry name" value="Fn3-like"/>
</dbReference>
<evidence type="ECO:0000313" key="10">
    <source>
        <dbReference type="Proteomes" id="UP000593564"/>
    </source>
</evidence>
<dbReference type="SMART" id="SM01217">
    <property type="entry name" value="Fn3_like"/>
    <property type="match status" value="2"/>
</dbReference>
<keyword evidence="7" id="KW-0812">Transmembrane</keyword>
<dbReference type="Gene3D" id="3.20.20.300">
    <property type="entry name" value="Glycoside hydrolase, family 3, N-terminal domain"/>
    <property type="match status" value="3"/>
</dbReference>
<dbReference type="PANTHER" id="PTHR42721">
    <property type="entry name" value="SUGAR HYDROLASE-RELATED"/>
    <property type="match status" value="1"/>
</dbReference>
<comment type="caution">
    <text evidence="9">The sequence shown here is derived from an EMBL/GenBank/DDBJ whole genome shotgun (WGS) entry which is preliminary data.</text>
</comment>
<reference evidence="9 10" key="2">
    <citation type="submission" date="2020-07" db="EMBL/GenBank/DDBJ databases">
        <title>Genome assembly of wild tea tree DASZ reveals pedigree and selection history of tea varieties.</title>
        <authorList>
            <person name="Zhang W."/>
        </authorList>
    </citation>
    <scope>NUCLEOTIDE SEQUENCE [LARGE SCALE GENOMIC DNA]</scope>
    <source>
        <strain evidence="10">cv. G240</strain>
        <tissue evidence="9">Leaf</tissue>
    </source>
</reference>
<evidence type="ECO:0000256" key="2">
    <source>
        <dbReference type="ARBA" id="ARBA00022525"/>
    </source>
</evidence>
<keyword evidence="7" id="KW-1133">Transmembrane helix</keyword>
<sequence>MVPRWLWRRWKPILLSLFLIKLLTTILSPLYFLQQLPNPPPPPPPPPHPPLKSPCTPPLHNSNLLFCDTSLPIQTRAQNLLSLLTLQEKINLLANKATPISRFSIPAYEWWSESLHGLASNGSGVNFNGPVYSATVFPQVLLTTASFNRSLWFLIGRAIGVEARAMYNVGQAGLTFWAPNVNVFRDPRWGRGQETPGEDPMVAAEYAVEYVRGLQGEGLGGGGDGNEDGGLMVSACCKHFIAYDLENWGNFTSFGFNAMVTKQDLEDTYQPPFQSCVEEGRASCLMCAYNQVNGVPSCAHRNLLQKARIEWGYITSDCDAVAVIYEYQRYSKAPEDAVADVIKAGVDLNCGTYFLRYTHLAIKQSKIQEDDINRALFNLLSVQFRLGFFNGEPGKGSFANLGPRDVCSAEHRKLALEAARQGIVLLKNDNKFLPLNQKLIASLAIIGPLANDFSQLGGDYTGVPCNSRSLFEGFWPYVSKTSYASGCSNIQCNSSDGFAEAVHVSRESDVVIVIAGLDLSQENEGRDRVSLLLPGRQMDLISAVSSASKAAIILILTGGGPIDVSFAKENPEIASILWIGYPGEAGGQAIAEVIFGKFNPGGRLPMTWYPESFINVPMNDMSLRSNTSRGYPGRTYRFYTGDMVYEFGHGLSYSNYTCKFASLPDKVSLPTMTRVDKTADGIDYVEVDKISSCNLLRFQAVITVFNNEGMDGNHVVMLFTRLVRRIRGAPRKTLIGFTRVLSKLLTTAETSIQVDPCKHFSVADDNGTRILPLGKHVVMAQNLLSLLTLQEKINLLANNATPISRFSISAYEWWSESLHGLASNGPGVTFTGPVSSATVFPQVLLTTASFNRSLWFLIGKAIGVEARAMYNVGQAGLTFWAPNVTRQDLEDTYQPPFQSCVEEGRASCLMCAYNQVNGVPSCAHRNLLQKARIEWGYITSDCDAVAVIYEYQRYSEAPEDAVADVIKAGVDMNCGTYFLQYTQLAIKQSKIQEDDIDRALLNLLSVQFRLGFFNGEPGKGSFANLGPQDVCSAEHRKLALEAARQGIVLLKNDNKFLPLNQKLIASIAIIGPLANDSSQLGGDYAGVPCNSRSLFEGFWPYVSKTLYASGCSNIQCNSSDGFAEAVHVSRESDVVIVIAGLDLSQENEGRDRVSLLLPGRQMDLISAVSSANKAAIILILMGGGPIDVSFAKENPEIASILWIGYPGEAGGQAIAEVIFGKFNPGGRLPMTWYPESFTNVPMNDMSLRSNPSRGYPGRTYRFYTGDVVYEFGHGLSYSNYTCKFASLPDKVSLPTMTRVNKTADGIDYVDVDKITSCNLLRFQAVITVFNNEGMDGNHVVMLFTRLARRIRGAPRKTLIGFTRVLSKLLTTAETSIQVVPCKHFSIVDDNGTRILPLGKHIVMLEGLEHFVSVEI</sequence>
<dbReference type="InterPro" id="IPR002772">
    <property type="entry name" value="Glyco_hydro_3_C"/>
</dbReference>
<evidence type="ECO:0000256" key="5">
    <source>
        <dbReference type="ARBA" id="ARBA00023180"/>
    </source>
</evidence>
<dbReference type="Gene3D" id="3.40.50.1700">
    <property type="entry name" value="Glycoside hydrolase family 3 C-terminal domain"/>
    <property type="match status" value="2"/>
</dbReference>
<dbReference type="FunFam" id="3.20.20.300:FF:000004">
    <property type="entry name" value="probable beta-D-xylosidase 7"/>
    <property type="match status" value="1"/>
</dbReference>
<evidence type="ECO:0000256" key="7">
    <source>
        <dbReference type="SAM" id="Phobius"/>
    </source>
</evidence>
<feature type="transmembrane region" description="Helical" evidence="7">
    <location>
        <begin position="12"/>
        <end position="33"/>
    </location>
</feature>
<evidence type="ECO:0000256" key="3">
    <source>
        <dbReference type="ARBA" id="ARBA00022729"/>
    </source>
</evidence>
<dbReference type="GO" id="GO:0031222">
    <property type="term" value="P:arabinan catabolic process"/>
    <property type="evidence" value="ECO:0007669"/>
    <property type="project" value="TreeGrafter"/>
</dbReference>
<dbReference type="GO" id="GO:0045493">
    <property type="term" value="P:xylan catabolic process"/>
    <property type="evidence" value="ECO:0007669"/>
    <property type="project" value="InterPro"/>
</dbReference>
<evidence type="ECO:0000256" key="4">
    <source>
        <dbReference type="ARBA" id="ARBA00022801"/>
    </source>
</evidence>
<dbReference type="GO" id="GO:0005576">
    <property type="term" value="C:extracellular region"/>
    <property type="evidence" value="ECO:0007669"/>
    <property type="project" value="UniProtKB-SubCell"/>
</dbReference>
<accession>A0A7J7HTS0</accession>
<dbReference type="InterPro" id="IPR017853">
    <property type="entry name" value="GH"/>
</dbReference>
<dbReference type="InterPro" id="IPR044993">
    <property type="entry name" value="BXL"/>
</dbReference>
<dbReference type="Pfam" id="PF01915">
    <property type="entry name" value="Glyco_hydro_3_C"/>
    <property type="match status" value="2"/>
</dbReference>
<dbReference type="Proteomes" id="UP000593564">
    <property type="component" value="Unassembled WGS sequence"/>
</dbReference>
<dbReference type="InterPro" id="IPR036881">
    <property type="entry name" value="Glyco_hydro_3_C_sf"/>
</dbReference>
<dbReference type="FunFam" id="3.40.50.1700:FF:000001">
    <property type="entry name" value="probable beta-D-xylosidase 2"/>
    <property type="match status" value="2"/>
</dbReference>
<dbReference type="GO" id="GO:0009044">
    <property type="term" value="F:xylan 1,4-beta-xylosidase activity"/>
    <property type="evidence" value="ECO:0007669"/>
    <property type="project" value="InterPro"/>
</dbReference>
<name>A0A7J7HTS0_CAMSI</name>
<feature type="domain" description="Fibronectin type III-like" evidence="8">
    <location>
        <begin position="1338"/>
        <end position="1408"/>
    </location>
</feature>
<dbReference type="SUPFAM" id="SSF52279">
    <property type="entry name" value="Beta-D-glucan exohydrolase, C-terminal domain"/>
    <property type="match status" value="2"/>
</dbReference>
<feature type="domain" description="Fibronectin type III-like" evidence="8">
    <location>
        <begin position="714"/>
        <end position="784"/>
    </location>
</feature>
<dbReference type="InterPro" id="IPR001764">
    <property type="entry name" value="Glyco_hydro_3_N"/>
</dbReference>
<keyword evidence="4" id="KW-0378">Hydrolase</keyword>
<gene>
    <name evidence="9" type="ORF">HYC85_008274</name>
</gene>
<dbReference type="PANTHER" id="PTHR42721:SF1">
    <property type="entry name" value="BETA-D-XYLOSIDASE 6-RELATED"/>
    <property type="match status" value="1"/>
</dbReference>
<keyword evidence="5" id="KW-0325">Glycoprotein</keyword>
<reference evidence="10" key="1">
    <citation type="journal article" date="2020" name="Nat. Commun.">
        <title>Genome assembly of wild tea tree DASZ reveals pedigree and selection history of tea varieties.</title>
        <authorList>
            <person name="Zhang W."/>
            <person name="Zhang Y."/>
            <person name="Qiu H."/>
            <person name="Guo Y."/>
            <person name="Wan H."/>
            <person name="Zhang X."/>
            <person name="Scossa F."/>
            <person name="Alseekh S."/>
            <person name="Zhang Q."/>
            <person name="Wang P."/>
            <person name="Xu L."/>
            <person name="Schmidt M.H."/>
            <person name="Jia X."/>
            <person name="Li D."/>
            <person name="Zhu A."/>
            <person name="Guo F."/>
            <person name="Chen W."/>
            <person name="Ni D."/>
            <person name="Usadel B."/>
            <person name="Fernie A.R."/>
            <person name="Wen W."/>
        </authorList>
    </citation>
    <scope>NUCLEOTIDE SEQUENCE [LARGE SCALE GENOMIC DNA]</scope>
    <source>
        <strain evidence="10">cv. G240</strain>
    </source>
</reference>
<dbReference type="Pfam" id="PF00933">
    <property type="entry name" value="Glyco_hydro_3"/>
    <property type="match status" value="2"/>
</dbReference>
<evidence type="ECO:0000313" key="9">
    <source>
        <dbReference type="EMBL" id="KAF5955418.1"/>
    </source>
</evidence>
<keyword evidence="2" id="KW-0964">Secreted</keyword>
<dbReference type="EMBL" id="JACBKZ010000003">
    <property type="protein sequence ID" value="KAF5955418.1"/>
    <property type="molecule type" value="Genomic_DNA"/>
</dbReference>
<proteinExistence type="predicted"/>